<name>A0A953LAM1_9BACT</name>
<dbReference type="CDD" id="cd08276">
    <property type="entry name" value="MDR7"/>
    <property type="match status" value="1"/>
</dbReference>
<gene>
    <name evidence="2" type="ORF">KUV50_11895</name>
</gene>
<dbReference type="GO" id="GO:0016491">
    <property type="term" value="F:oxidoreductase activity"/>
    <property type="evidence" value="ECO:0007669"/>
    <property type="project" value="InterPro"/>
</dbReference>
<dbReference type="SUPFAM" id="SSF50129">
    <property type="entry name" value="GroES-like"/>
    <property type="match status" value="1"/>
</dbReference>
<evidence type="ECO:0000313" key="2">
    <source>
        <dbReference type="EMBL" id="MBY5958843.1"/>
    </source>
</evidence>
<dbReference type="Proteomes" id="UP000753961">
    <property type="component" value="Unassembled WGS sequence"/>
</dbReference>
<dbReference type="InterPro" id="IPR011032">
    <property type="entry name" value="GroES-like_sf"/>
</dbReference>
<dbReference type="Pfam" id="PF00107">
    <property type="entry name" value="ADH_zinc_N"/>
    <property type="match status" value="1"/>
</dbReference>
<comment type="caution">
    <text evidence="2">The sequence shown here is derived from an EMBL/GenBank/DDBJ whole genome shotgun (WGS) entry which is preliminary data.</text>
</comment>
<evidence type="ECO:0000313" key="3">
    <source>
        <dbReference type="Proteomes" id="UP000753961"/>
    </source>
</evidence>
<dbReference type="Gene3D" id="3.90.180.10">
    <property type="entry name" value="Medium-chain alcohol dehydrogenases, catalytic domain"/>
    <property type="match status" value="1"/>
</dbReference>
<dbReference type="RefSeq" id="WP_222580378.1">
    <property type="nucleotide sequence ID" value="NZ_JAHVHU010000010.1"/>
</dbReference>
<evidence type="ECO:0000259" key="1">
    <source>
        <dbReference type="SMART" id="SM00829"/>
    </source>
</evidence>
<dbReference type="Pfam" id="PF08240">
    <property type="entry name" value="ADH_N"/>
    <property type="match status" value="1"/>
</dbReference>
<proteinExistence type="predicted"/>
<dbReference type="EMBL" id="JAHVHU010000010">
    <property type="protein sequence ID" value="MBY5958843.1"/>
    <property type="molecule type" value="Genomic_DNA"/>
</dbReference>
<dbReference type="SMART" id="SM00829">
    <property type="entry name" value="PKS_ER"/>
    <property type="match status" value="1"/>
</dbReference>
<organism evidence="2 3">
    <name type="scientific">Membranihabitans marinus</name>
    <dbReference type="NCBI Taxonomy" id="1227546"/>
    <lineage>
        <taxon>Bacteria</taxon>
        <taxon>Pseudomonadati</taxon>
        <taxon>Bacteroidota</taxon>
        <taxon>Saprospiria</taxon>
        <taxon>Saprospirales</taxon>
        <taxon>Saprospiraceae</taxon>
        <taxon>Membranihabitans</taxon>
    </lineage>
</organism>
<dbReference type="InterPro" id="IPR013149">
    <property type="entry name" value="ADH-like_C"/>
</dbReference>
<dbReference type="PANTHER" id="PTHR45033:SF3">
    <property type="entry name" value="DEHYDROGENASE, PUTATIVE (AFU_ORTHOLOGUE AFUA_2G13270)-RELATED"/>
    <property type="match status" value="1"/>
</dbReference>
<dbReference type="AlphaFoldDB" id="A0A953LAM1"/>
<keyword evidence="3" id="KW-1185">Reference proteome</keyword>
<protein>
    <submittedName>
        <fullName evidence="2">NAD(P)-dependent alcohol dehydrogenase</fullName>
    </submittedName>
</protein>
<sequence length="326" mass="35904">MKALLLKNLKSPLIPTVIPKPKATKNRSRIKLSFAGLNRRDYWIQQGQYPRIDLPVVLGSDGLGIDETDGRRVFFNPGLNWGENQASQQPEFQLVGMPDQGTLAEYISVPADKIYEVPDHLTDPEGACLPLAGVTAYRALFIQGRLQPGQKVLITGVGGGVASLAVKLALAKSAQVYINSSSDEKIETVISWGCINGWNYRTDLEWLQNAKEEVGGFDLILDGAGGETVKDYIDVLRPGGRLVAYGATLGPWTQVPAAKVFWKQIHLTGSTMGSDQDFADMVDFVREHQVRPYVDRVFSMDEANQAFDYLINPEAFGKIVIKINAH</sequence>
<dbReference type="InterPro" id="IPR052711">
    <property type="entry name" value="Zinc_ADH-like"/>
</dbReference>
<dbReference type="Gene3D" id="3.40.50.720">
    <property type="entry name" value="NAD(P)-binding Rossmann-like Domain"/>
    <property type="match status" value="1"/>
</dbReference>
<dbReference type="InterPro" id="IPR036291">
    <property type="entry name" value="NAD(P)-bd_dom_sf"/>
</dbReference>
<dbReference type="InterPro" id="IPR020843">
    <property type="entry name" value="ER"/>
</dbReference>
<reference evidence="2" key="1">
    <citation type="submission" date="2021-06" db="EMBL/GenBank/DDBJ databases">
        <title>44 bacteria genomes isolated from Dapeng, Shenzhen.</title>
        <authorList>
            <person name="Zheng W."/>
            <person name="Yu S."/>
            <person name="Huang Y."/>
        </authorList>
    </citation>
    <scope>NUCLEOTIDE SEQUENCE</scope>
    <source>
        <strain evidence="2">DP5N28-2</strain>
    </source>
</reference>
<accession>A0A953LAM1</accession>
<dbReference type="PANTHER" id="PTHR45033">
    <property type="match status" value="1"/>
</dbReference>
<dbReference type="InterPro" id="IPR013154">
    <property type="entry name" value="ADH-like_N"/>
</dbReference>
<feature type="domain" description="Enoyl reductase (ER)" evidence="1">
    <location>
        <begin position="4"/>
        <end position="321"/>
    </location>
</feature>
<dbReference type="SUPFAM" id="SSF51735">
    <property type="entry name" value="NAD(P)-binding Rossmann-fold domains"/>
    <property type="match status" value="1"/>
</dbReference>